<name>A0A835BBX9_9POAL</name>
<reference evidence="2" key="1">
    <citation type="submission" date="2020-07" db="EMBL/GenBank/DDBJ databases">
        <title>Genome sequence and genetic diversity analysis of an under-domesticated orphan crop, white fonio (Digitaria exilis).</title>
        <authorList>
            <person name="Bennetzen J.L."/>
            <person name="Chen S."/>
            <person name="Ma X."/>
            <person name="Wang X."/>
            <person name="Yssel A.E.J."/>
            <person name="Chaluvadi S.R."/>
            <person name="Johnson M."/>
            <person name="Gangashetty P."/>
            <person name="Hamidou F."/>
            <person name="Sanogo M.D."/>
            <person name="Zwaenepoel A."/>
            <person name="Wallace J."/>
            <person name="Van De Peer Y."/>
            <person name="Van Deynze A."/>
        </authorList>
    </citation>
    <scope>NUCLEOTIDE SEQUENCE</scope>
    <source>
        <tissue evidence="2">Leaves</tissue>
    </source>
</reference>
<dbReference type="AlphaFoldDB" id="A0A835BBX9"/>
<proteinExistence type="predicted"/>
<protein>
    <submittedName>
        <fullName evidence="2">Uncharacterized protein</fullName>
    </submittedName>
</protein>
<keyword evidence="3" id="KW-1185">Reference proteome</keyword>
<gene>
    <name evidence="2" type="ORF">HU200_038889</name>
</gene>
<feature type="region of interest" description="Disordered" evidence="1">
    <location>
        <begin position="153"/>
        <end position="183"/>
    </location>
</feature>
<sequence>MPSVDTHETTTKAFPFDPILAPMTGRAHRRIRGGQIAAGLGAGRFHEGREQGGGGSRQKLGVRGGRIEGHRGRIEGEGGWIVTAGLRINSKGEVFIPDSEDEDAMEDGVFVPDSEEEDAMEDGALEGAAGMEVAADGARDMEVAAEGARGMEVAADGDPSVELPTTEAPTMDGAPGMELPPEV</sequence>
<dbReference type="EMBL" id="JACEFO010001924">
    <property type="protein sequence ID" value="KAF8693492.1"/>
    <property type="molecule type" value="Genomic_DNA"/>
</dbReference>
<organism evidence="2 3">
    <name type="scientific">Digitaria exilis</name>
    <dbReference type="NCBI Taxonomy" id="1010633"/>
    <lineage>
        <taxon>Eukaryota</taxon>
        <taxon>Viridiplantae</taxon>
        <taxon>Streptophyta</taxon>
        <taxon>Embryophyta</taxon>
        <taxon>Tracheophyta</taxon>
        <taxon>Spermatophyta</taxon>
        <taxon>Magnoliopsida</taxon>
        <taxon>Liliopsida</taxon>
        <taxon>Poales</taxon>
        <taxon>Poaceae</taxon>
        <taxon>PACMAD clade</taxon>
        <taxon>Panicoideae</taxon>
        <taxon>Panicodae</taxon>
        <taxon>Paniceae</taxon>
        <taxon>Anthephorinae</taxon>
        <taxon>Digitaria</taxon>
    </lineage>
</organism>
<evidence type="ECO:0000313" key="2">
    <source>
        <dbReference type="EMBL" id="KAF8693492.1"/>
    </source>
</evidence>
<evidence type="ECO:0000256" key="1">
    <source>
        <dbReference type="SAM" id="MobiDB-lite"/>
    </source>
</evidence>
<evidence type="ECO:0000313" key="3">
    <source>
        <dbReference type="Proteomes" id="UP000636709"/>
    </source>
</evidence>
<accession>A0A835BBX9</accession>
<comment type="caution">
    <text evidence="2">The sequence shown here is derived from an EMBL/GenBank/DDBJ whole genome shotgun (WGS) entry which is preliminary data.</text>
</comment>
<dbReference type="Gramene" id="Dexi1B01G0016490.1">
    <property type="protein sequence ID" value="Dexi1B01G0016490.1:cds"/>
    <property type="gene ID" value="Dexi1B01G0016490"/>
</dbReference>
<dbReference type="Proteomes" id="UP000636709">
    <property type="component" value="Unassembled WGS sequence"/>
</dbReference>